<dbReference type="GO" id="GO:0008835">
    <property type="term" value="F:diaminohydroxyphosphoribosylaminopyrimidine deaminase activity"/>
    <property type="evidence" value="ECO:0007669"/>
    <property type="project" value="TreeGrafter"/>
</dbReference>
<organism evidence="2 3">
    <name type="scientific">Phenylobacterium deserti</name>
    <dbReference type="NCBI Taxonomy" id="1914756"/>
    <lineage>
        <taxon>Bacteria</taxon>
        <taxon>Pseudomonadati</taxon>
        <taxon>Pseudomonadota</taxon>
        <taxon>Alphaproteobacteria</taxon>
        <taxon>Caulobacterales</taxon>
        <taxon>Caulobacteraceae</taxon>
        <taxon>Phenylobacterium</taxon>
    </lineage>
</organism>
<dbReference type="OrthoDB" id="9800865at2"/>
<dbReference type="PROSITE" id="PS51747">
    <property type="entry name" value="CYT_DCMP_DEAMINASES_2"/>
    <property type="match status" value="1"/>
</dbReference>
<dbReference type="Proteomes" id="UP000249725">
    <property type="component" value="Unassembled WGS sequence"/>
</dbReference>
<gene>
    <name evidence="2" type="ORF">DJ018_02435</name>
</gene>
<dbReference type="AlphaFoldDB" id="A0A328AV98"/>
<dbReference type="Pfam" id="PF00383">
    <property type="entry name" value="dCMP_cyt_deam_1"/>
    <property type="match status" value="1"/>
</dbReference>
<evidence type="ECO:0000259" key="1">
    <source>
        <dbReference type="PROSITE" id="PS51747"/>
    </source>
</evidence>
<sequence>MSDDVHYMRRAIALARTKVGLTGENPSVGCVLVKDGQVIAEAATGEGGRPHAEEQALAMAGAAAAGSTAFVTLEPCAARSGGTASCSERLVQAGVARVVIASEDASVFAAGHGAKRLQNAGIDVTTGLLADEAAPLYVSYRPAK</sequence>
<feature type="domain" description="CMP/dCMP-type deaminase" evidence="1">
    <location>
        <begin position="2"/>
        <end position="124"/>
    </location>
</feature>
<protein>
    <submittedName>
        <fullName evidence="2">Riboflavin biosynthesis protein RibD</fullName>
    </submittedName>
</protein>
<dbReference type="InterPro" id="IPR016193">
    <property type="entry name" value="Cytidine_deaminase-like"/>
</dbReference>
<accession>A0A328AV98</accession>
<name>A0A328AV98_9CAUL</name>
<keyword evidence="3" id="KW-1185">Reference proteome</keyword>
<dbReference type="RefSeq" id="WP_111513232.1">
    <property type="nucleotide sequence ID" value="NZ_QFYR01000001.1"/>
</dbReference>
<dbReference type="PANTHER" id="PTHR11079">
    <property type="entry name" value="CYTOSINE DEAMINASE FAMILY MEMBER"/>
    <property type="match status" value="1"/>
</dbReference>
<dbReference type="EMBL" id="QFYR01000001">
    <property type="protein sequence ID" value="RAK56848.1"/>
    <property type="molecule type" value="Genomic_DNA"/>
</dbReference>
<dbReference type="PANTHER" id="PTHR11079:SF162">
    <property type="entry name" value="RIBOFLAVIN BIOSYNTHESIS PROTEIN PYRD, CHLOROPLASTIC"/>
    <property type="match status" value="1"/>
</dbReference>
<dbReference type="InterPro" id="IPR002125">
    <property type="entry name" value="CMP_dCMP_dom"/>
</dbReference>
<dbReference type="SUPFAM" id="SSF53927">
    <property type="entry name" value="Cytidine deaminase-like"/>
    <property type="match status" value="1"/>
</dbReference>
<reference evidence="3" key="1">
    <citation type="submission" date="2018-05" db="EMBL/GenBank/DDBJ databases">
        <authorList>
            <person name="Li X."/>
        </authorList>
    </citation>
    <scope>NUCLEOTIDE SEQUENCE [LARGE SCALE GENOMIC DNA]</scope>
    <source>
        <strain evidence="3">YIM 73061</strain>
    </source>
</reference>
<comment type="caution">
    <text evidence="2">The sequence shown here is derived from an EMBL/GenBank/DDBJ whole genome shotgun (WGS) entry which is preliminary data.</text>
</comment>
<dbReference type="Gene3D" id="3.40.140.10">
    <property type="entry name" value="Cytidine Deaminase, domain 2"/>
    <property type="match status" value="1"/>
</dbReference>
<evidence type="ECO:0000313" key="3">
    <source>
        <dbReference type="Proteomes" id="UP000249725"/>
    </source>
</evidence>
<evidence type="ECO:0000313" key="2">
    <source>
        <dbReference type="EMBL" id="RAK56848.1"/>
    </source>
</evidence>
<proteinExistence type="predicted"/>